<comment type="caution">
    <text evidence="2">The sequence shown here is derived from an EMBL/GenBank/DDBJ whole genome shotgun (WGS) entry which is preliminary data.</text>
</comment>
<name>A0A965LL18_9PROT</name>
<proteinExistence type="predicted"/>
<keyword evidence="1" id="KW-0732">Signal</keyword>
<dbReference type="EMBL" id="RFXN01000012">
    <property type="protein sequence ID" value="NBR93597.1"/>
    <property type="molecule type" value="Genomic_DNA"/>
</dbReference>
<protein>
    <submittedName>
        <fullName evidence="2">Uncharacterized protein</fullName>
    </submittedName>
</protein>
<sequence>MEMNRGRRFLSGLITAALAFNFLSATITSAADEGHRLMIVDAFSEGVSSGSEIYSVPEEQVQKILKNEPSAVPSNRKFCDSLAAPICKEGSALNLRIYLPKCTEILTNYCIDSLAISGAADTLLQPGILLGYTDARTYRADSARGVPESATTSRWKVAGVNNQAGTDTYAVKVLLDGFLSATSNALYVFQVSALIEPYAEKVGNANTSMECTSWQSGTACGVRKDFAEGQKAQLSVRLPNTITGWLHGRLKDASISVEKFDSQQNKVTVTAENVRVPELNTLFTDAQVDTLANPAFFRPNGIKWNSVNAGNPASLEWVKQLAKPLNETATGEHTTWSFSTIPSNRGTNKCFDDKTQLLGVVMTNSLVYSPNAPEFDGSQLNYQVGGLHFQPDGKTPNLGTYDLLMKSATARCLYNFTEAPLSASVSVTYADGGEQKISTTTLTEKDGWLHLGAYGFTFSSPVLRVKLNGVPKALPQNSANSSAKSSPTVKQPTKNYTITCVKGKVVKKVIAPKPNCPSGWKKR</sequence>
<dbReference type="Proteomes" id="UP000740727">
    <property type="component" value="Unassembled WGS sequence"/>
</dbReference>
<accession>A0A965LL18</accession>
<feature type="chain" id="PRO_5037192210" evidence="1">
    <location>
        <begin position="31"/>
        <end position="523"/>
    </location>
</feature>
<gene>
    <name evidence="2" type="ORF">EBT44_01895</name>
</gene>
<organism evidence="2 3">
    <name type="scientific">Candidatus Fonsibacter lacus</name>
    <dbReference type="NCBI Taxonomy" id="2576439"/>
    <lineage>
        <taxon>Bacteria</taxon>
        <taxon>Pseudomonadati</taxon>
        <taxon>Pseudomonadota</taxon>
        <taxon>Alphaproteobacteria</taxon>
        <taxon>Candidatus Pelagibacterales</taxon>
        <taxon>Candidatus Pelagibacterales incertae sedis</taxon>
        <taxon>Candidatus Fonsibacter</taxon>
    </lineage>
</organism>
<evidence type="ECO:0000256" key="1">
    <source>
        <dbReference type="SAM" id="SignalP"/>
    </source>
</evidence>
<feature type="signal peptide" evidence="1">
    <location>
        <begin position="1"/>
        <end position="30"/>
    </location>
</feature>
<evidence type="ECO:0000313" key="3">
    <source>
        <dbReference type="Proteomes" id="UP000740727"/>
    </source>
</evidence>
<evidence type="ECO:0000313" key="2">
    <source>
        <dbReference type="EMBL" id="NBR93597.1"/>
    </source>
</evidence>
<dbReference type="AlphaFoldDB" id="A0A965LL18"/>
<reference evidence="2" key="1">
    <citation type="submission" date="2018-10" db="EMBL/GenBank/DDBJ databases">
        <title>Iterative Subtractive Binning of Freshwater Chronoseries Metagenomes Recovers Nearly Complete Genomes from over Four Hundred Novel Species.</title>
        <authorList>
            <person name="Rodriguez-R L.M."/>
            <person name="Tsementzi D."/>
            <person name="Luo C."/>
            <person name="Konstantinidis K.T."/>
        </authorList>
    </citation>
    <scope>NUCLEOTIDE SEQUENCE</scope>
    <source>
        <strain evidence="2">WB5_2A_028</strain>
    </source>
</reference>